<dbReference type="AlphaFoldDB" id="A0AA35CM74"/>
<name>A0AA35CM74_9FIRM</name>
<dbReference type="Proteomes" id="UP001163687">
    <property type="component" value="Chromosome"/>
</dbReference>
<proteinExistence type="predicted"/>
<keyword evidence="2" id="KW-1185">Reference proteome</keyword>
<evidence type="ECO:0000313" key="1">
    <source>
        <dbReference type="EMBL" id="BDG61905.1"/>
    </source>
</evidence>
<sequence length="71" mass="7749">MTELERVAYERAAGHVQDAIFALNAAVHVREAARCQAEGIVIEAASHLAMARVLIGKLLGRRMVYSENNSV</sequence>
<dbReference type="RefSeq" id="WP_264842538.1">
    <property type="nucleotide sequence ID" value="NZ_AP025628.1"/>
</dbReference>
<dbReference type="KEGG" id="cmic:caldi_29950"/>
<organism evidence="1 2">
    <name type="scientific">Caldinitratiruptor microaerophilus</name>
    <dbReference type="NCBI Taxonomy" id="671077"/>
    <lineage>
        <taxon>Bacteria</taxon>
        <taxon>Bacillati</taxon>
        <taxon>Bacillota</taxon>
        <taxon>Clostridia</taxon>
        <taxon>Eubacteriales</taxon>
        <taxon>Symbiobacteriaceae</taxon>
        <taxon>Caldinitratiruptor</taxon>
    </lineage>
</organism>
<protein>
    <submittedName>
        <fullName evidence="1">Uncharacterized protein</fullName>
    </submittedName>
</protein>
<evidence type="ECO:0000313" key="2">
    <source>
        <dbReference type="Proteomes" id="UP001163687"/>
    </source>
</evidence>
<dbReference type="EMBL" id="AP025628">
    <property type="protein sequence ID" value="BDG61905.1"/>
    <property type="molecule type" value="Genomic_DNA"/>
</dbReference>
<gene>
    <name evidence="1" type="ORF">caldi_29950</name>
</gene>
<reference evidence="1" key="1">
    <citation type="submission" date="2022-03" db="EMBL/GenBank/DDBJ databases">
        <title>Complete genome sequence of Caldinitratiruptor microaerophilus.</title>
        <authorList>
            <person name="Mukaiyama R."/>
            <person name="Nishiyama T."/>
            <person name="Ueda K."/>
        </authorList>
    </citation>
    <scope>NUCLEOTIDE SEQUENCE</scope>
    <source>
        <strain evidence="1">JCM 16183</strain>
    </source>
</reference>
<accession>A0AA35CM74</accession>